<comment type="caution">
    <text evidence="1">The sequence shown here is derived from an EMBL/GenBank/DDBJ whole genome shotgun (WGS) entry which is preliminary data.</text>
</comment>
<dbReference type="EMBL" id="JACJVP010000089">
    <property type="protein sequence ID" value="MBB6675654.1"/>
    <property type="molecule type" value="Genomic_DNA"/>
</dbReference>
<sequence length="98" mass="11118">MTSQVRLNRYERGIVEALTAEHGYAAEEARALVVRYVHVIRKLGAYDAPRDHAERISEAHRSQYPPEAWLERLIAGERDLLRGGVLPAERSASFAYGR</sequence>
<name>A0A7X0VKE0_9BACL</name>
<gene>
    <name evidence="1" type="ORF">H7C19_33830</name>
</gene>
<keyword evidence="2" id="KW-1185">Reference proteome</keyword>
<protein>
    <submittedName>
        <fullName evidence="1">Uncharacterized protein</fullName>
    </submittedName>
</protein>
<evidence type="ECO:0000313" key="1">
    <source>
        <dbReference type="EMBL" id="MBB6675654.1"/>
    </source>
</evidence>
<reference evidence="1 2" key="1">
    <citation type="submission" date="2020-08" db="EMBL/GenBank/DDBJ databases">
        <title>Cohnella phylogeny.</title>
        <authorList>
            <person name="Dunlap C."/>
        </authorList>
    </citation>
    <scope>NUCLEOTIDE SEQUENCE [LARGE SCALE GENOMIC DNA]</scope>
    <source>
        <strain evidence="1 2">DSM 28246</strain>
    </source>
</reference>
<organism evidence="1 2">
    <name type="scientific">Cohnella nanjingensis</name>
    <dbReference type="NCBI Taxonomy" id="1387779"/>
    <lineage>
        <taxon>Bacteria</taxon>
        <taxon>Bacillati</taxon>
        <taxon>Bacillota</taxon>
        <taxon>Bacilli</taxon>
        <taxon>Bacillales</taxon>
        <taxon>Paenibacillaceae</taxon>
        <taxon>Cohnella</taxon>
    </lineage>
</organism>
<dbReference type="RefSeq" id="WP_185673499.1">
    <property type="nucleotide sequence ID" value="NZ_JACJVP010000089.1"/>
</dbReference>
<dbReference type="AlphaFoldDB" id="A0A7X0VKE0"/>
<proteinExistence type="predicted"/>
<evidence type="ECO:0000313" key="2">
    <source>
        <dbReference type="Proteomes" id="UP000547209"/>
    </source>
</evidence>
<dbReference type="Proteomes" id="UP000547209">
    <property type="component" value="Unassembled WGS sequence"/>
</dbReference>
<accession>A0A7X0VKE0</accession>